<keyword evidence="3" id="KW-0050">Antiport</keyword>
<dbReference type="InterPro" id="IPR038770">
    <property type="entry name" value="Na+/solute_symporter_sf"/>
</dbReference>
<dbReference type="AlphaFoldDB" id="A0A1W1V3P5"/>
<dbReference type="PANTHER" id="PTHR32507">
    <property type="entry name" value="NA(+)/H(+) ANTIPORTER 1"/>
    <property type="match status" value="1"/>
</dbReference>
<dbReference type="NCBIfam" id="NF003716">
    <property type="entry name" value="PRK05326.1-3"/>
    <property type="match status" value="1"/>
</dbReference>
<dbReference type="EMBL" id="FWWT01000015">
    <property type="protein sequence ID" value="SMB87910.1"/>
    <property type="molecule type" value="Genomic_DNA"/>
</dbReference>
<comment type="subcellular location">
    <subcellularLocation>
        <location evidence="1">Cell membrane</location>
        <topology evidence="1">Multi-pass membrane protein</topology>
    </subcellularLocation>
</comment>
<keyword evidence="7" id="KW-0406">Ion transport</keyword>
<evidence type="ECO:0000313" key="12">
    <source>
        <dbReference type="Proteomes" id="UP000192731"/>
    </source>
</evidence>
<keyword evidence="2" id="KW-0813">Transport</keyword>
<dbReference type="GO" id="GO:0008324">
    <property type="term" value="F:monoatomic cation transmembrane transporter activity"/>
    <property type="evidence" value="ECO:0007669"/>
    <property type="project" value="InterPro"/>
</dbReference>
<name>A0A1W1V3P5_DESTI</name>
<dbReference type="STRING" id="656914.SAMN00017405_1791"/>
<dbReference type="GO" id="GO:0005886">
    <property type="term" value="C:plasma membrane"/>
    <property type="evidence" value="ECO:0007669"/>
    <property type="project" value="UniProtKB-SubCell"/>
</dbReference>
<dbReference type="InterPro" id="IPR006037">
    <property type="entry name" value="RCK_C"/>
</dbReference>
<feature type="transmembrane region" description="Helical" evidence="9">
    <location>
        <begin position="215"/>
        <end position="248"/>
    </location>
</feature>
<dbReference type="InterPro" id="IPR006153">
    <property type="entry name" value="Cation/H_exchanger_TM"/>
</dbReference>
<protein>
    <submittedName>
        <fullName evidence="11">Potassium/proton antiporter, CPA1 family</fullName>
    </submittedName>
</protein>
<feature type="transmembrane region" description="Helical" evidence="9">
    <location>
        <begin position="325"/>
        <end position="344"/>
    </location>
</feature>
<evidence type="ECO:0000256" key="8">
    <source>
        <dbReference type="ARBA" id="ARBA00023136"/>
    </source>
</evidence>
<evidence type="ECO:0000256" key="9">
    <source>
        <dbReference type="SAM" id="Phobius"/>
    </source>
</evidence>
<dbReference type="Proteomes" id="UP000192731">
    <property type="component" value="Unassembled WGS sequence"/>
</dbReference>
<feature type="transmembrane region" description="Helical" evidence="9">
    <location>
        <begin position="155"/>
        <end position="173"/>
    </location>
</feature>
<dbReference type="GO" id="GO:0015297">
    <property type="term" value="F:antiporter activity"/>
    <property type="evidence" value="ECO:0007669"/>
    <property type="project" value="UniProtKB-KW"/>
</dbReference>
<evidence type="ECO:0000259" key="10">
    <source>
        <dbReference type="PROSITE" id="PS51202"/>
    </source>
</evidence>
<dbReference type="NCBIfam" id="NF003715">
    <property type="entry name" value="PRK05326.1-2"/>
    <property type="match status" value="1"/>
</dbReference>
<feature type="transmembrane region" description="Helical" evidence="9">
    <location>
        <begin position="356"/>
        <end position="376"/>
    </location>
</feature>
<dbReference type="Gene3D" id="3.30.70.1450">
    <property type="entry name" value="Regulator of K+ conductance, C-terminal domain"/>
    <property type="match status" value="1"/>
</dbReference>
<keyword evidence="12" id="KW-1185">Reference proteome</keyword>
<dbReference type="PROSITE" id="PS51202">
    <property type="entry name" value="RCK_C"/>
    <property type="match status" value="1"/>
</dbReference>
<dbReference type="Pfam" id="PF02080">
    <property type="entry name" value="TrkA_C"/>
    <property type="match status" value="1"/>
</dbReference>
<dbReference type="InterPro" id="IPR036721">
    <property type="entry name" value="RCK_C_sf"/>
</dbReference>
<evidence type="ECO:0000256" key="4">
    <source>
        <dbReference type="ARBA" id="ARBA00022475"/>
    </source>
</evidence>
<feature type="transmembrane region" description="Helical" evidence="9">
    <location>
        <begin position="295"/>
        <end position="318"/>
    </location>
</feature>
<feature type="transmembrane region" description="Helical" evidence="9">
    <location>
        <begin position="27"/>
        <end position="45"/>
    </location>
</feature>
<evidence type="ECO:0000256" key="2">
    <source>
        <dbReference type="ARBA" id="ARBA00022448"/>
    </source>
</evidence>
<reference evidence="11 12" key="1">
    <citation type="submission" date="2017-04" db="EMBL/GenBank/DDBJ databases">
        <authorList>
            <person name="Afonso C.L."/>
            <person name="Miller P.J."/>
            <person name="Scott M.A."/>
            <person name="Spackman E."/>
            <person name="Goraichik I."/>
            <person name="Dimitrov K.M."/>
            <person name="Suarez D.L."/>
            <person name="Swayne D.E."/>
        </authorList>
    </citation>
    <scope>NUCLEOTIDE SEQUENCE [LARGE SCALE GENOMIC DNA]</scope>
    <source>
        <strain evidence="11 12">DSM 11270</strain>
    </source>
</reference>
<proteinExistence type="predicted"/>
<feature type="domain" description="RCK C-terminal" evidence="10">
    <location>
        <begin position="393"/>
        <end position="476"/>
    </location>
</feature>
<gene>
    <name evidence="11" type="ORF">SAMN00017405_1791</name>
</gene>
<feature type="transmembrane region" description="Helical" evidence="9">
    <location>
        <begin position="180"/>
        <end position="203"/>
    </location>
</feature>
<accession>A0A1W1V3P5</accession>
<keyword evidence="8 9" id="KW-0472">Membrane</keyword>
<feature type="transmembrane region" description="Helical" evidence="9">
    <location>
        <begin position="88"/>
        <end position="109"/>
    </location>
</feature>
<dbReference type="GO" id="GO:0006813">
    <property type="term" value="P:potassium ion transport"/>
    <property type="evidence" value="ECO:0007669"/>
    <property type="project" value="InterPro"/>
</dbReference>
<dbReference type="SUPFAM" id="SSF116726">
    <property type="entry name" value="TrkA C-terminal domain-like"/>
    <property type="match status" value="1"/>
</dbReference>
<evidence type="ECO:0000256" key="1">
    <source>
        <dbReference type="ARBA" id="ARBA00004651"/>
    </source>
</evidence>
<dbReference type="OrthoDB" id="9775180at2"/>
<evidence type="ECO:0000313" key="11">
    <source>
        <dbReference type="EMBL" id="SMB87910.1"/>
    </source>
</evidence>
<organism evidence="11 12">
    <name type="scientific">Desulfonispora thiosulfatigenes DSM 11270</name>
    <dbReference type="NCBI Taxonomy" id="656914"/>
    <lineage>
        <taxon>Bacteria</taxon>
        <taxon>Bacillati</taxon>
        <taxon>Bacillota</taxon>
        <taxon>Clostridia</taxon>
        <taxon>Eubacteriales</taxon>
        <taxon>Peptococcaceae</taxon>
        <taxon>Desulfonispora</taxon>
    </lineage>
</organism>
<evidence type="ECO:0000256" key="5">
    <source>
        <dbReference type="ARBA" id="ARBA00022692"/>
    </source>
</evidence>
<dbReference type="Pfam" id="PF00999">
    <property type="entry name" value="Na_H_Exchanger"/>
    <property type="match status" value="1"/>
</dbReference>
<dbReference type="Gene3D" id="1.20.1530.20">
    <property type="match status" value="1"/>
</dbReference>
<evidence type="ECO:0000256" key="6">
    <source>
        <dbReference type="ARBA" id="ARBA00022989"/>
    </source>
</evidence>
<keyword evidence="4" id="KW-1003">Cell membrane</keyword>
<dbReference type="PANTHER" id="PTHR32507:SF7">
    <property type="entry name" value="K(+)_H(+) ANTIPORTER NHAP2"/>
    <property type="match status" value="1"/>
</dbReference>
<evidence type="ECO:0000256" key="3">
    <source>
        <dbReference type="ARBA" id="ARBA00022449"/>
    </source>
</evidence>
<dbReference type="RefSeq" id="WP_084052775.1">
    <property type="nucleotide sequence ID" value="NZ_FWWT01000015.1"/>
</dbReference>
<evidence type="ECO:0000256" key="7">
    <source>
        <dbReference type="ARBA" id="ARBA00023065"/>
    </source>
</evidence>
<feature type="transmembrane region" description="Helical" evidence="9">
    <location>
        <begin position="269"/>
        <end position="289"/>
    </location>
</feature>
<keyword evidence="6 9" id="KW-1133">Transmembrane helix</keyword>
<sequence length="481" mass="51809">MNLLFIAGVILLLCALSSKVLYRYGIPTLIAFLAIGMIMGSEGIGGIQFDNIELTQFVCNIGLIYIMFSGGFGTSWKTAKPVARAAGVLATLGVVLTAFLIGIFAHFALKLSFLEGMLLGSIISSTDAASVFSILRSKSLNLKNGLAPLLEMESGSNDPMAYMLTTIFIGLIVGQGNNIFLMLITQIVVGALVGVIVAKSAVWLINNINLDIDSLYSIIVIAVAILSFSGASLLSGNGFLAVYITGLIMGNKKLVHKVSLVRYFDGISWLMQILLFFTLGLLVSPSAVINVMVPGIATAIFIIFIARPIAMLGILYFCKTPIKDQLLVSWVGFRGAASIVFATYPLNAGIGVADYIFNIVFFVALVSVLVQGTLLVPIAKKLDLLSEDETVLKTFTDYSGEIHAELLEINIPEKSSMVNKKIMDLDIPIEILIVMIKREGKIITPKGNTVIKSGDTVMLAGKNKEQLFAIDTKFNQIHSFA</sequence>
<dbReference type="GO" id="GO:1902600">
    <property type="term" value="P:proton transmembrane transport"/>
    <property type="evidence" value="ECO:0007669"/>
    <property type="project" value="InterPro"/>
</dbReference>
<feature type="transmembrane region" description="Helical" evidence="9">
    <location>
        <begin position="57"/>
        <end position="76"/>
    </location>
</feature>
<keyword evidence="5 9" id="KW-0812">Transmembrane</keyword>